<comment type="caution">
    <text evidence="2">The sequence shown here is derived from an EMBL/GenBank/DDBJ whole genome shotgun (WGS) entry which is preliminary data.</text>
</comment>
<feature type="region of interest" description="Disordered" evidence="1">
    <location>
        <begin position="96"/>
        <end position="119"/>
    </location>
</feature>
<dbReference type="AlphaFoldDB" id="A0A8S0WR67"/>
<reference evidence="2 3" key="1">
    <citation type="submission" date="2020-01" db="EMBL/GenBank/DDBJ databases">
        <authorList>
            <person name="Gupta K D."/>
        </authorList>
    </citation>
    <scope>NUCLEOTIDE SEQUENCE [LARGE SCALE GENOMIC DNA]</scope>
</reference>
<proteinExistence type="predicted"/>
<keyword evidence="3" id="KW-1185">Reference proteome</keyword>
<protein>
    <submittedName>
        <fullName evidence="2">Uncharacterized protein</fullName>
    </submittedName>
</protein>
<dbReference type="EMBL" id="CACVBS010000039">
    <property type="protein sequence ID" value="CAA7263442.1"/>
    <property type="molecule type" value="Genomic_DNA"/>
</dbReference>
<organism evidence="2 3">
    <name type="scientific">Cyclocybe aegerita</name>
    <name type="common">Black poplar mushroom</name>
    <name type="synonym">Agrocybe aegerita</name>
    <dbReference type="NCBI Taxonomy" id="1973307"/>
    <lineage>
        <taxon>Eukaryota</taxon>
        <taxon>Fungi</taxon>
        <taxon>Dikarya</taxon>
        <taxon>Basidiomycota</taxon>
        <taxon>Agaricomycotina</taxon>
        <taxon>Agaricomycetes</taxon>
        <taxon>Agaricomycetidae</taxon>
        <taxon>Agaricales</taxon>
        <taxon>Agaricineae</taxon>
        <taxon>Bolbitiaceae</taxon>
        <taxon>Cyclocybe</taxon>
    </lineage>
</organism>
<evidence type="ECO:0000313" key="2">
    <source>
        <dbReference type="EMBL" id="CAA7263442.1"/>
    </source>
</evidence>
<dbReference type="Proteomes" id="UP000467700">
    <property type="component" value="Unassembled WGS sequence"/>
</dbReference>
<sequence length="141" mass="15928">MCMIRHQKFVTFSTVAFNFNFSRFNSCQKSARKASVAANIQTFPRVLARAWHGRTKIQTANMVLGSRWADAASDVRSNATLEEFYDKVAAAFVDSDDDDDKRFQEPQGRPQTCPHSPPMALGLRPDEIESELIPRLAQAYN</sequence>
<name>A0A8S0WR67_CYCAE</name>
<evidence type="ECO:0000313" key="3">
    <source>
        <dbReference type="Proteomes" id="UP000467700"/>
    </source>
</evidence>
<gene>
    <name evidence="2" type="ORF">AAE3_LOCUS5599</name>
</gene>
<accession>A0A8S0WR67</accession>
<evidence type="ECO:0000256" key="1">
    <source>
        <dbReference type="SAM" id="MobiDB-lite"/>
    </source>
</evidence>